<dbReference type="PANTHER" id="PTHR33602">
    <property type="entry name" value="REGULATORY PROTEIN RECX FAMILY PROTEIN"/>
    <property type="match status" value="1"/>
</dbReference>
<evidence type="ECO:0000313" key="9">
    <source>
        <dbReference type="EMBL" id="PPE76036.1"/>
    </source>
</evidence>
<evidence type="ECO:0000259" key="8">
    <source>
        <dbReference type="Pfam" id="PF21982"/>
    </source>
</evidence>
<accession>A0A2S5TM19</accession>
<evidence type="ECO:0000256" key="2">
    <source>
        <dbReference type="ARBA" id="ARBA00009695"/>
    </source>
</evidence>
<feature type="domain" description="RecX third three-helical" evidence="7">
    <location>
        <begin position="93"/>
        <end position="132"/>
    </location>
</feature>
<dbReference type="InterPro" id="IPR053926">
    <property type="entry name" value="RecX_HTH_1st"/>
</dbReference>
<evidence type="ECO:0000256" key="3">
    <source>
        <dbReference type="ARBA" id="ARBA00018111"/>
    </source>
</evidence>
<proteinExistence type="inferred from homology"/>
<keyword evidence="4" id="KW-0963">Cytoplasm</keyword>
<feature type="region of interest" description="Disordered" evidence="5">
    <location>
        <begin position="1"/>
        <end position="25"/>
    </location>
</feature>
<dbReference type="Pfam" id="PF02631">
    <property type="entry name" value="RecX_HTH2"/>
    <property type="match status" value="1"/>
</dbReference>
<reference evidence="9 10" key="1">
    <citation type="submission" date="2018-02" db="EMBL/GenBank/DDBJ databases">
        <title>Genome sequencing of Solimonas sp. HR-BB.</title>
        <authorList>
            <person name="Lee Y."/>
            <person name="Jeon C.O."/>
        </authorList>
    </citation>
    <scope>NUCLEOTIDE SEQUENCE [LARGE SCALE GENOMIC DNA]</scope>
    <source>
        <strain evidence="9 10">HR-BB</strain>
    </source>
</reference>
<feature type="domain" description="RecX first three-helical" evidence="8">
    <location>
        <begin position="1"/>
        <end position="33"/>
    </location>
</feature>
<gene>
    <name evidence="9" type="ORF">C3942_02460</name>
</gene>
<keyword evidence="10" id="KW-1185">Reference proteome</keyword>
<dbReference type="InterPro" id="IPR003783">
    <property type="entry name" value="Regulatory_RecX"/>
</dbReference>
<dbReference type="EMBL" id="PSNW01000001">
    <property type="protein sequence ID" value="PPE76036.1"/>
    <property type="molecule type" value="Genomic_DNA"/>
</dbReference>
<dbReference type="InterPro" id="IPR053925">
    <property type="entry name" value="RecX_HTH_3rd"/>
</dbReference>
<evidence type="ECO:0000259" key="7">
    <source>
        <dbReference type="Pfam" id="PF21981"/>
    </source>
</evidence>
<evidence type="ECO:0000313" key="10">
    <source>
        <dbReference type="Proteomes" id="UP000238220"/>
    </source>
</evidence>
<dbReference type="OrthoDB" id="7066780at2"/>
<organism evidence="9 10">
    <name type="scientific">Solimonas fluminis</name>
    <dbReference type="NCBI Taxonomy" id="2086571"/>
    <lineage>
        <taxon>Bacteria</taxon>
        <taxon>Pseudomonadati</taxon>
        <taxon>Pseudomonadota</taxon>
        <taxon>Gammaproteobacteria</taxon>
        <taxon>Nevskiales</taxon>
        <taxon>Nevskiaceae</taxon>
        <taxon>Solimonas</taxon>
    </lineage>
</organism>
<dbReference type="InterPro" id="IPR053924">
    <property type="entry name" value="RecX_HTH_2nd"/>
</dbReference>
<dbReference type="Gene3D" id="1.10.10.10">
    <property type="entry name" value="Winged helix-like DNA-binding domain superfamily/Winged helix DNA-binding domain"/>
    <property type="match status" value="3"/>
</dbReference>
<dbReference type="GO" id="GO:0006282">
    <property type="term" value="P:regulation of DNA repair"/>
    <property type="evidence" value="ECO:0007669"/>
    <property type="project" value="InterPro"/>
</dbReference>
<feature type="compositionally biased region" description="Basic and acidic residues" evidence="5">
    <location>
        <begin position="1"/>
        <end position="11"/>
    </location>
</feature>
<dbReference type="PANTHER" id="PTHR33602:SF1">
    <property type="entry name" value="REGULATORY PROTEIN RECX FAMILY PROTEIN"/>
    <property type="match status" value="1"/>
</dbReference>
<feature type="domain" description="RecX second three-helical" evidence="6">
    <location>
        <begin position="42"/>
        <end position="82"/>
    </location>
</feature>
<dbReference type="Pfam" id="PF21982">
    <property type="entry name" value="RecX_HTH1"/>
    <property type="match status" value="1"/>
</dbReference>
<dbReference type="Pfam" id="PF21981">
    <property type="entry name" value="RecX_HTH3"/>
    <property type="match status" value="1"/>
</dbReference>
<comment type="similarity">
    <text evidence="2">Belongs to the RecX family.</text>
</comment>
<dbReference type="GO" id="GO:0005737">
    <property type="term" value="C:cytoplasm"/>
    <property type="evidence" value="ECO:0007669"/>
    <property type="project" value="UniProtKB-SubCell"/>
</dbReference>
<sequence length="144" mass="15907">MRALGRREHSAAELQAKLKRRGHDADTAAEVVEGLSERGWQSDSRYAEMLVRNRVQQGYGRLRIVAELEAARVPREDISAALEAAECDWTGLACSLQRRRFGGPPAGAAEWQKQYRYLAGRGFESGPIRAALKGGAQEPETDPD</sequence>
<dbReference type="InterPro" id="IPR036388">
    <property type="entry name" value="WH-like_DNA-bd_sf"/>
</dbReference>
<comment type="subcellular location">
    <subcellularLocation>
        <location evidence="1">Cytoplasm</location>
    </subcellularLocation>
</comment>
<evidence type="ECO:0000256" key="5">
    <source>
        <dbReference type="SAM" id="MobiDB-lite"/>
    </source>
</evidence>
<protein>
    <recommendedName>
        <fullName evidence="3">Regulatory protein RecX</fullName>
    </recommendedName>
</protein>
<dbReference type="AlphaFoldDB" id="A0A2S5TM19"/>
<evidence type="ECO:0000256" key="1">
    <source>
        <dbReference type="ARBA" id="ARBA00004496"/>
    </source>
</evidence>
<name>A0A2S5TM19_9GAMM</name>
<dbReference type="Proteomes" id="UP000238220">
    <property type="component" value="Unassembled WGS sequence"/>
</dbReference>
<evidence type="ECO:0000259" key="6">
    <source>
        <dbReference type="Pfam" id="PF02631"/>
    </source>
</evidence>
<comment type="caution">
    <text evidence="9">The sequence shown here is derived from an EMBL/GenBank/DDBJ whole genome shotgun (WGS) entry which is preliminary data.</text>
</comment>
<evidence type="ECO:0000256" key="4">
    <source>
        <dbReference type="ARBA" id="ARBA00022490"/>
    </source>
</evidence>